<reference evidence="2 3" key="1">
    <citation type="submission" date="2019-04" db="EMBL/GenBank/DDBJ databases">
        <title>High contiguity whole genome sequence and gene annotation resource for two Venturia nashicola isolates.</title>
        <authorList>
            <person name="Prokchorchik M."/>
            <person name="Won K."/>
            <person name="Lee Y."/>
            <person name="Choi E.D."/>
            <person name="Segonzac C."/>
            <person name="Sohn K.H."/>
        </authorList>
    </citation>
    <scope>NUCLEOTIDE SEQUENCE [LARGE SCALE GENOMIC DNA]</scope>
    <source>
        <strain evidence="2 3">PRI2</strain>
    </source>
</reference>
<keyword evidence="3" id="KW-1185">Reference proteome</keyword>
<dbReference type="EMBL" id="SNSC02000015">
    <property type="protein sequence ID" value="TID17927.1"/>
    <property type="molecule type" value="Genomic_DNA"/>
</dbReference>
<feature type="region of interest" description="Disordered" evidence="1">
    <location>
        <begin position="73"/>
        <end position="203"/>
    </location>
</feature>
<comment type="caution">
    <text evidence="2">The sequence shown here is derived from an EMBL/GenBank/DDBJ whole genome shotgun (WGS) entry which is preliminary data.</text>
</comment>
<organism evidence="2 3">
    <name type="scientific">Venturia nashicola</name>
    <dbReference type="NCBI Taxonomy" id="86259"/>
    <lineage>
        <taxon>Eukaryota</taxon>
        <taxon>Fungi</taxon>
        <taxon>Dikarya</taxon>
        <taxon>Ascomycota</taxon>
        <taxon>Pezizomycotina</taxon>
        <taxon>Dothideomycetes</taxon>
        <taxon>Pleosporomycetidae</taxon>
        <taxon>Venturiales</taxon>
        <taxon>Venturiaceae</taxon>
        <taxon>Venturia</taxon>
    </lineage>
</organism>
<name>A0A4Z1PAK1_9PEZI</name>
<feature type="compositionally biased region" description="Basic and acidic residues" evidence="1">
    <location>
        <begin position="159"/>
        <end position="176"/>
    </location>
</feature>
<evidence type="ECO:0000313" key="3">
    <source>
        <dbReference type="Proteomes" id="UP000298493"/>
    </source>
</evidence>
<dbReference type="AlphaFoldDB" id="A0A4Z1PAK1"/>
<accession>A0A4Z1PAK1</accession>
<evidence type="ECO:0000256" key="1">
    <source>
        <dbReference type="SAM" id="MobiDB-lite"/>
    </source>
</evidence>
<sequence length="203" mass="22565">MSRRHCICGRATEVHLGRIPFQEDSPGNRDGHGPRLRKHVQKYDCNAFYIEEVRPNADLSEQSPVQDECVVSAPINSPRALGNRPPQSVRNDEEKKRTQTMSQTNEESIDITNKPSTRNQSEERGGGCKPGGSESHKERSRTFIHLVVSRSEGGQALTRDQRKLGGRDAETPRRAAAEQQGTARRGGVRRDISANKASSLAKR</sequence>
<gene>
    <name evidence="2" type="ORF">E6O75_ATG10572</name>
</gene>
<protein>
    <submittedName>
        <fullName evidence="2">Uncharacterized protein</fullName>
    </submittedName>
</protein>
<proteinExistence type="predicted"/>
<evidence type="ECO:0000313" key="2">
    <source>
        <dbReference type="EMBL" id="TID17927.1"/>
    </source>
</evidence>
<feature type="compositionally biased region" description="Polar residues" evidence="1">
    <location>
        <begin position="99"/>
        <end position="119"/>
    </location>
</feature>
<dbReference type="Proteomes" id="UP000298493">
    <property type="component" value="Unassembled WGS sequence"/>
</dbReference>